<gene>
    <name evidence="1" type="ORF">K8V56_11165</name>
</gene>
<dbReference type="AlphaFoldDB" id="A0A921G0D7"/>
<dbReference type="InterPro" id="IPR011051">
    <property type="entry name" value="RmlC_Cupin_sf"/>
</dbReference>
<dbReference type="Proteomes" id="UP000698173">
    <property type="component" value="Unassembled WGS sequence"/>
</dbReference>
<dbReference type="InterPro" id="IPR014710">
    <property type="entry name" value="RmlC-like_jellyroll"/>
</dbReference>
<reference evidence="1" key="1">
    <citation type="journal article" date="2021" name="PeerJ">
        <title>Extensive microbial diversity within the chicken gut microbiome revealed by metagenomics and culture.</title>
        <authorList>
            <person name="Gilroy R."/>
            <person name="Ravi A."/>
            <person name="Getino M."/>
            <person name="Pursley I."/>
            <person name="Horton D.L."/>
            <person name="Alikhan N.F."/>
            <person name="Baker D."/>
            <person name="Gharbi K."/>
            <person name="Hall N."/>
            <person name="Watson M."/>
            <person name="Adriaenssens E.M."/>
            <person name="Foster-Nyarko E."/>
            <person name="Jarju S."/>
            <person name="Secka A."/>
            <person name="Antonio M."/>
            <person name="Oren A."/>
            <person name="Chaudhuri R.R."/>
            <person name="La Ragione R."/>
            <person name="Hildebrand F."/>
            <person name="Pallen M.J."/>
        </authorList>
    </citation>
    <scope>NUCLEOTIDE SEQUENCE</scope>
    <source>
        <strain evidence="1">CHK171-7178</strain>
    </source>
</reference>
<dbReference type="Gene3D" id="2.60.120.10">
    <property type="entry name" value="Jelly Rolls"/>
    <property type="match status" value="1"/>
</dbReference>
<name>A0A921G0D7_SPOPS</name>
<dbReference type="EMBL" id="DYWT01000185">
    <property type="protein sequence ID" value="HJF32317.1"/>
    <property type="molecule type" value="Genomic_DNA"/>
</dbReference>
<comment type="caution">
    <text evidence="1">The sequence shown here is derived from an EMBL/GenBank/DDBJ whole genome shotgun (WGS) entry which is preliminary data.</text>
</comment>
<organism evidence="1 2">
    <name type="scientific">Sporosarcina psychrophila</name>
    <name type="common">Bacillus psychrophilus</name>
    <dbReference type="NCBI Taxonomy" id="1476"/>
    <lineage>
        <taxon>Bacteria</taxon>
        <taxon>Bacillati</taxon>
        <taxon>Bacillota</taxon>
        <taxon>Bacilli</taxon>
        <taxon>Bacillales</taxon>
        <taxon>Caryophanaceae</taxon>
        <taxon>Sporosarcina</taxon>
    </lineage>
</organism>
<evidence type="ECO:0000313" key="1">
    <source>
        <dbReference type="EMBL" id="HJF32317.1"/>
    </source>
</evidence>
<accession>A0A921G0D7</accession>
<protein>
    <submittedName>
        <fullName evidence="1">Cupin</fullName>
    </submittedName>
</protein>
<evidence type="ECO:0000313" key="2">
    <source>
        <dbReference type="Proteomes" id="UP000698173"/>
    </source>
</evidence>
<reference evidence="1" key="2">
    <citation type="submission" date="2021-09" db="EMBL/GenBank/DDBJ databases">
        <authorList>
            <person name="Gilroy R."/>
        </authorList>
    </citation>
    <scope>NUCLEOTIDE SEQUENCE</scope>
    <source>
        <strain evidence="1">CHK171-7178</strain>
    </source>
</reference>
<proteinExistence type="predicted"/>
<sequence length="119" mass="13220">MKLYRFDKEEGKKVAHFNSNFIMSRLLKTEKTTQIGCMHLEANGIVGFHQAVVPQLILIVNGGGWVRGDDNLKVNITVGDAIYWEKGEGHETTTDTGLIAIVIESEELAPSDFMTIKAK</sequence>
<dbReference type="SUPFAM" id="SSF51182">
    <property type="entry name" value="RmlC-like cupins"/>
    <property type="match status" value="1"/>
</dbReference>